<dbReference type="PANTHER" id="PTHR37984:SF15">
    <property type="entry name" value="INTEGRASE CATALYTIC DOMAIN-CONTAINING PROTEIN"/>
    <property type="match status" value="1"/>
</dbReference>
<dbReference type="OrthoDB" id="775972at2759"/>
<evidence type="ECO:0000259" key="1">
    <source>
        <dbReference type="PROSITE" id="PS50994"/>
    </source>
</evidence>
<dbReference type="EMBL" id="JAINUF010000002">
    <property type="protein sequence ID" value="KAJ8375503.1"/>
    <property type="molecule type" value="Genomic_DNA"/>
</dbReference>
<dbReference type="Gene3D" id="3.30.420.10">
    <property type="entry name" value="Ribonuclease H-like superfamily/Ribonuclease H"/>
    <property type="match status" value="1"/>
</dbReference>
<dbReference type="GO" id="GO:0015074">
    <property type="term" value="P:DNA integration"/>
    <property type="evidence" value="ECO:0007669"/>
    <property type="project" value="InterPro"/>
</dbReference>
<dbReference type="FunFam" id="3.30.420.10:FF:000063">
    <property type="entry name" value="Retrovirus-related Pol polyprotein from transposon 297-like Protein"/>
    <property type="match status" value="1"/>
</dbReference>
<feature type="domain" description="Integrase catalytic" evidence="1">
    <location>
        <begin position="122"/>
        <end position="278"/>
    </location>
</feature>
<dbReference type="GO" id="GO:0003676">
    <property type="term" value="F:nucleic acid binding"/>
    <property type="evidence" value="ECO:0007669"/>
    <property type="project" value="InterPro"/>
</dbReference>
<organism evidence="2 3">
    <name type="scientific">Synaphobranchus kaupii</name>
    <name type="common">Kaup's arrowtooth eel</name>
    <dbReference type="NCBI Taxonomy" id="118154"/>
    <lineage>
        <taxon>Eukaryota</taxon>
        <taxon>Metazoa</taxon>
        <taxon>Chordata</taxon>
        <taxon>Craniata</taxon>
        <taxon>Vertebrata</taxon>
        <taxon>Euteleostomi</taxon>
        <taxon>Actinopterygii</taxon>
        <taxon>Neopterygii</taxon>
        <taxon>Teleostei</taxon>
        <taxon>Anguilliformes</taxon>
        <taxon>Synaphobranchidae</taxon>
        <taxon>Synaphobranchus</taxon>
    </lineage>
</organism>
<evidence type="ECO:0000313" key="3">
    <source>
        <dbReference type="Proteomes" id="UP001152622"/>
    </source>
</evidence>
<protein>
    <recommendedName>
        <fullName evidence="1">Integrase catalytic domain-containing protein</fullName>
    </recommendedName>
</protein>
<dbReference type="Pfam" id="PF00665">
    <property type="entry name" value="rve"/>
    <property type="match status" value="1"/>
</dbReference>
<evidence type="ECO:0000313" key="2">
    <source>
        <dbReference type="EMBL" id="KAJ8375503.1"/>
    </source>
</evidence>
<dbReference type="InterPro" id="IPR050951">
    <property type="entry name" value="Retrovirus_Pol_polyprotein"/>
</dbReference>
<dbReference type="AlphaFoldDB" id="A0A9Q1G4S2"/>
<dbReference type="PANTHER" id="PTHR37984">
    <property type="entry name" value="PROTEIN CBG26694"/>
    <property type="match status" value="1"/>
</dbReference>
<proteinExistence type="predicted"/>
<dbReference type="InterPro" id="IPR001584">
    <property type="entry name" value="Integrase_cat-core"/>
</dbReference>
<dbReference type="InterPro" id="IPR012337">
    <property type="entry name" value="RNaseH-like_sf"/>
</dbReference>
<name>A0A9Q1G4S2_SYNKA</name>
<dbReference type="InterPro" id="IPR036397">
    <property type="entry name" value="RNaseH_sf"/>
</dbReference>
<reference evidence="2" key="1">
    <citation type="journal article" date="2023" name="Science">
        <title>Genome structures resolve the early diversification of teleost fishes.</title>
        <authorList>
            <person name="Parey E."/>
            <person name="Louis A."/>
            <person name="Montfort J."/>
            <person name="Bouchez O."/>
            <person name="Roques C."/>
            <person name="Iampietro C."/>
            <person name="Lluch J."/>
            <person name="Castinel A."/>
            <person name="Donnadieu C."/>
            <person name="Desvignes T."/>
            <person name="Floi Bucao C."/>
            <person name="Jouanno E."/>
            <person name="Wen M."/>
            <person name="Mejri S."/>
            <person name="Dirks R."/>
            <person name="Jansen H."/>
            <person name="Henkel C."/>
            <person name="Chen W.J."/>
            <person name="Zahm M."/>
            <person name="Cabau C."/>
            <person name="Klopp C."/>
            <person name="Thompson A.W."/>
            <person name="Robinson-Rechavi M."/>
            <person name="Braasch I."/>
            <person name="Lecointre G."/>
            <person name="Bobe J."/>
            <person name="Postlethwait J.H."/>
            <person name="Berthelot C."/>
            <person name="Roest Crollius H."/>
            <person name="Guiguen Y."/>
        </authorList>
    </citation>
    <scope>NUCLEOTIDE SEQUENCE</scope>
    <source>
        <strain evidence="2">WJC10195</strain>
    </source>
</reference>
<dbReference type="Proteomes" id="UP001152622">
    <property type="component" value="Chromosome 2"/>
</dbReference>
<accession>A0A9Q1G4S2</accession>
<sequence>MVADLLSRAVSTTGGLAGGTSDPTEDEDWVQMLYEPLRAVVTLIELQQASAEDETFSTLRTFIQDGWPIEVDASLLPYHRVRNELSCWGEGCLARGHRAVIPATLRTRVLHMAHEGHLGVVKPSAPWEHIQVNLCGKLHGAPAHSRYLLVVHDVHSKWPEAFELGSITTHTIITCLDKLFGRWGQPSTVTSDNGPQFISSEFSEFLSQRSIKHIRTAVYHPDNGGVERLNKTLKNGIRACLEEGKTFSAALNQTLLTIRASKNSTTGVSPALLMIGQELKQPLDCLSQASPCTCEPRAPESQRDWVWVKHRIPPEQAAVILVSASTGDSAARTGHLQTGRWDSVALEPPAQGSGPDRPCIIPVPCCFSQLAARSGD</sequence>
<keyword evidence="3" id="KW-1185">Reference proteome</keyword>
<dbReference type="SUPFAM" id="SSF53098">
    <property type="entry name" value="Ribonuclease H-like"/>
    <property type="match status" value="1"/>
</dbReference>
<dbReference type="PROSITE" id="PS50994">
    <property type="entry name" value="INTEGRASE"/>
    <property type="match status" value="1"/>
</dbReference>
<comment type="caution">
    <text evidence="2">The sequence shown here is derived from an EMBL/GenBank/DDBJ whole genome shotgun (WGS) entry which is preliminary data.</text>
</comment>
<gene>
    <name evidence="2" type="ORF">SKAU_G00060830</name>
</gene>